<dbReference type="GO" id="GO:0010196">
    <property type="term" value="P:nonphotochemical quenching"/>
    <property type="evidence" value="ECO:0007669"/>
    <property type="project" value="EnsemblPlants"/>
</dbReference>
<dbReference type="Gene3D" id="2.120.10.30">
    <property type="entry name" value="TolB, C-terminal domain"/>
    <property type="match status" value="2"/>
</dbReference>
<dbReference type="EMBL" id="BFEA01000290">
    <property type="protein sequence ID" value="GBG78262.1"/>
    <property type="molecule type" value="Genomic_DNA"/>
</dbReference>
<feature type="compositionally biased region" description="Polar residues" evidence="2">
    <location>
        <begin position="251"/>
        <end position="266"/>
    </location>
</feature>
<dbReference type="SUPFAM" id="SSF101898">
    <property type="entry name" value="NHL repeat"/>
    <property type="match status" value="1"/>
</dbReference>
<dbReference type="InterPro" id="IPR045302">
    <property type="entry name" value="NHL2_NHL_rpt_dom"/>
</dbReference>
<dbReference type="Gramene" id="GBG78262">
    <property type="protein sequence ID" value="GBG78262"/>
    <property type="gene ID" value="CBR_g26293"/>
</dbReference>
<dbReference type="PANTHER" id="PTHR46388">
    <property type="entry name" value="NHL REPEAT-CONTAINING PROTEIN 2"/>
    <property type="match status" value="1"/>
</dbReference>
<feature type="region of interest" description="Disordered" evidence="2">
    <location>
        <begin position="422"/>
        <end position="451"/>
    </location>
</feature>
<dbReference type="Pfam" id="PF01436">
    <property type="entry name" value="NHL"/>
    <property type="match status" value="3"/>
</dbReference>
<accession>A0A388L7P1</accession>
<dbReference type="GO" id="GO:0042651">
    <property type="term" value="C:thylakoid membrane"/>
    <property type="evidence" value="ECO:0007669"/>
    <property type="project" value="EnsemblPlants"/>
</dbReference>
<evidence type="ECO:0000313" key="3">
    <source>
        <dbReference type="EMBL" id="GBG78262.1"/>
    </source>
</evidence>
<dbReference type="InterPro" id="IPR001258">
    <property type="entry name" value="NHL_repeat"/>
</dbReference>
<evidence type="ECO:0000256" key="1">
    <source>
        <dbReference type="ARBA" id="ARBA00022737"/>
    </source>
</evidence>
<dbReference type="STRING" id="69332.A0A388L7P1"/>
<dbReference type="CDD" id="cd14951">
    <property type="entry name" value="NHL-2_like"/>
    <property type="match status" value="1"/>
</dbReference>
<feature type="region of interest" description="Disordered" evidence="2">
    <location>
        <begin position="243"/>
        <end position="266"/>
    </location>
</feature>
<evidence type="ECO:0000313" key="4">
    <source>
        <dbReference type="Proteomes" id="UP000265515"/>
    </source>
</evidence>
<comment type="caution">
    <text evidence="3">The sequence shown here is derived from an EMBL/GenBank/DDBJ whole genome shotgun (WGS) entry which is preliminary data.</text>
</comment>
<dbReference type="OMA" id="IAMAGVH"/>
<proteinExistence type="predicted"/>
<keyword evidence="1" id="KW-0677">Repeat</keyword>
<protein>
    <recommendedName>
        <fullName evidence="5">SMP-30/Gluconolactonase/LRE-like region domain-containing protein</fullName>
    </recommendedName>
</protein>
<name>A0A388L7P1_CHABU</name>
<dbReference type="Gene3D" id="3.40.30.10">
    <property type="entry name" value="Glutaredoxin"/>
    <property type="match status" value="1"/>
</dbReference>
<keyword evidence="4" id="KW-1185">Reference proteome</keyword>
<dbReference type="OrthoDB" id="273823at2759"/>
<dbReference type="PANTHER" id="PTHR46388:SF2">
    <property type="entry name" value="NHL REPEAT-CONTAINING PROTEIN 2"/>
    <property type="match status" value="1"/>
</dbReference>
<gene>
    <name evidence="3" type="ORF">CBR_g26293</name>
</gene>
<dbReference type="AlphaFoldDB" id="A0A388L7P1"/>
<dbReference type="Proteomes" id="UP000265515">
    <property type="component" value="Unassembled WGS sequence"/>
</dbReference>
<reference evidence="3 4" key="1">
    <citation type="journal article" date="2018" name="Cell">
        <title>The Chara Genome: Secondary Complexity and Implications for Plant Terrestrialization.</title>
        <authorList>
            <person name="Nishiyama T."/>
            <person name="Sakayama H."/>
            <person name="Vries J.D."/>
            <person name="Buschmann H."/>
            <person name="Saint-Marcoux D."/>
            <person name="Ullrich K.K."/>
            <person name="Haas F.B."/>
            <person name="Vanderstraeten L."/>
            <person name="Becker D."/>
            <person name="Lang D."/>
            <person name="Vosolsobe S."/>
            <person name="Rombauts S."/>
            <person name="Wilhelmsson P.K.I."/>
            <person name="Janitza P."/>
            <person name="Kern R."/>
            <person name="Heyl A."/>
            <person name="Rumpler F."/>
            <person name="Villalobos L.I.A.C."/>
            <person name="Clay J.M."/>
            <person name="Skokan R."/>
            <person name="Toyoda A."/>
            <person name="Suzuki Y."/>
            <person name="Kagoshima H."/>
            <person name="Schijlen E."/>
            <person name="Tajeshwar N."/>
            <person name="Catarino B."/>
            <person name="Hetherington A.J."/>
            <person name="Saltykova A."/>
            <person name="Bonnot C."/>
            <person name="Breuninger H."/>
            <person name="Symeonidi A."/>
            <person name="Radhakrishnan G.V."/>
            <person name="Van Nieuwerburgh F."/>
            <person name="Deforce D."/>
            <person name="Chang C."/>
            <person name="Karol K.G."/>
            <person name="Hedrich R."/>
            <person name="Ulvskov P."/>
            <person name="Glockner G."/>
            <person name="Delwiche C.F."/>
            <person name="Petrasek J."/>
            <person name="Van de Peer Y."/>
            <person name="Friml J."/>
            <person name="Beilby M."/>
            <person name="Dolan L."/>
            <person name="Kohara Y."/>
            <person name="Sugano S."/>
            <person name="Fujiyama A."/>
            <person name="Delaux P.-M."/>
            <person name="Quint M."/>
            <person name="TheiBen G."/>
            <person name="Hagemann M."/>
            <person name="Harholt J."/>
            <person name="Dunand C."/>
            <person name="Zachgo S."/>
            <person name="Langdale J."/>
            <person name="Maumus F."/>
            <person name="Straeten D.V.D."/>
            <person name="Gould S.B."/>
            <person name="Rensing S.A."/>
        </authorList>
    </citation>
    <scope>NUCLEOTIDE SEQUENCE [LARGE SCALE GENOMIC DNA]</scope>
    <source>
        <strain evidence="3 4">S276</strain>
    </source>
</reference>
<organism evidence="3 4">
    <name type="scientific">Chara braunii</name>
    <name type="common">Braun's stonewort</name>
    <dbReference type="NCBI Taxonomy" id="69332"/>
    <lineage>
        <taxon>Eukaryota</taxon>
        <taxon>Viridiplantae</taxon>
        <taxon>Streptophyta</taxon>
        <taxon>Charophyceae</taxon>
        <taxon>Charales</taxon>
        <taxon>Characeae</taxon>
        <taxon>Chara</taxon>
    </lineage>
</organism>
<evidence type="ECO:0000256" key="2">
    <source>
        <dbReference type="SAM" id="MobiDB-lite"/>
    </source>
</evidence>
<dbReference type="InterPro" id="IPR011042">
    <property type="entry name" value="6-blade_b-propeller_TolB-like"/>
</dbReference>
<dbReference type="FunFam" id="2.120.10.30:FF:000081">
    <property type="entry name" value="NHL repeat-containing protein 2"/>
    <property type="match status" value="1"/>
</dbReference>
<sequence length="597" mass="64417">MHILPDLAFLEKKYANKPVVVVGVHSAKFDNEKDLESIRNAVLRYDITHPDVDEILQAALDFYGTKGMLDYTPIPSSLEKEKDVRLIASPLKFPGKLATDLANGRLFISDSNHHRIVVTDLNGEFITQIGGAGGEGLRDGTFEYAAFNRPQGLTYHSGRNVLYVADTENHALREVDFVNEKVTTLAGNGTQGSDYKGGGRGPSQVLNSPWDVVVDEPNGKVYVAMAGQHQIWTYDIDTGVSQRFSGDGSERNLNGRSGNDSSFAQPSGLSLSTDRTVLYVADSESSSIRAVNLQTGGTTLYAGGDPTFADNLFKFGDKDGFGTKVELQHPLGVLQSLDGSIYIADSYNHKIKKMNPSTKEVISVAGNGRAGFKDGKGTSSQCSEPAGLAQGLDGKIFIADTNNNVIRVLDMAENGRIDTLELKSVPLPSPEAPSSPGKRRRRGSTKSRPDTEVVRVATVETTKGQLALKISIPQGYHFTKGATSKYEVDADAEDVIIQPVSGELVTSGFSASASLAFESRGANDSTKTDAAESMTRINCKVYYCQEDDVCLYKALTFEIPFAAATTFPAADSPREAATTIPVMYSIIPKVEPRTQLL</sequence>
<evidence type="ECO:0008006" key="5">
    <source>
        <dbReference type="Google" id="ProtNLM"/>
    </source>
</evidence>